<dbReference type="PROSITE" id="PS50931">
    <property type="entry name" value="HTH_LYSR"/>
    <property type="match status" value="1"/>
</dbReference>
<dbReference type="InterPro" id="IPR036390">
    <property type="entry name" value="WH_DNA-bd_sf"/>
</dbReference>
<evidence type="ECO:0000313" key="7">
    <source>
        <dbReference type="EMBL" id="GHA67867.1"/>
    </source>
</evidence>
<feature type="domain" description="HTH lysR-type" evidence="6">
    <location>
        <begin position="3"/>
        <end position="60"/>
    </location>
</feature>
<keyword evidence="3" id="KW-0238">DNA-binding</keyword>
<accession>A0ABQ3DBG2</accession>
<feature type="compositionally biased region" description="Gly residues" evidence="5">
    <location>
        <begin position="318"/>
        <end position="328"/>
    </location>
</feature>
<proteinExistence type="inferred from homology"/>
<keyword evidence="4" id="KW-0804">Transcription</keyword>
<evidence type="ECO:0000256" key="4">
    <source>
        <dbReference type="ARBA" id="ARBA00023163"/>
    </source>
</evidence>
<dbReference type="PRINTS" id="PR00039">
    <property type="entry name" value="HTHLYSR"/>
</dbReference>
<dbReference type="EMBL" id="BMVN01000063">
    <property type="protein sequence ID" value="GHA67867.1"/>
    <property type="molecule type" value="Genomic_DNA"/>
</dbReference>
<dbReference type="Gene3D" id="1.10.10.10">
    <property type="entry name" value="Winged helix-like DNA-binding domain superfamily/Winged helix DNA-binding domain"/>
    <property type="match status" value="1"/>
</dbReference>
<protein>
    <submittedName>
        <fullName evidence="7">LysR family transcriptional regulator</fullName>
    </submittedName>
</protein>
<evidence type="ECO:0000256" key="5">
    <source>
        <dbReference type="SAM" id="MobiDB-lite"/>
    </source>
</evidence>
<feature type="region of interest" description="Disordered" evidence="5">
    <location>
        <begin position="299"/>
        <end position="328"/>
    </location>
</feature>
<dbReference type="PANTHER" id="PTHR30126:SF39">
    <property type="entry name" value="HTH-TYPE TRANSCRIPTIONAL REGULATOR CYSL"/>
    <property type="match status" value="1"/>
</dbReference>
<dbReference type="Pfam" id="PF00126">
    <property type="entry name" value="HTH_1"/>
    <property type="match status" value="1"/>
</dbReference>
<evidence type="ECO:0000256" key="3">
    <source>
        <dbReference type="ARBA" id="ARBA00023125"/>
    </source>
</evidence>
<dbReference type="InterPro" id="IPR005119">
    <property type="entry name" value="LysR_subst-bd"/>
</dbReference>
<dbReference type="Proteomes" id="UP000653644">
    <property type="component" value="Unassembled WGS sequence"/>
</dbReference>
<organism evidence="7 8">
    <name type="scientific">Streptomyces canarius</name>
    <dbReference type="NCBI Taxonomy" id="285453"/>
    <lineage>
        <taxon>Bacteria</taxon>
        <taxon>Bacillati</taxon>
        <taxon>Actinomycetota</taxon>
        <taxon>Actinomycetes</taxon>
        <taxon>Kitasatosporales</taxon>
        <taxon>Streptomycetaceae</taxon>
        <taxon>Streptomyces</taxon>
    </lineage>
</organism>
<comment type="caution">
    <text evidence="7">The sequence shown here is derived from an EMBL/GenBank/DDBJ whole genome shotgun (WGS) entry which is preliminary data.</text>
</comment>
<dbReference type="InterPro" id="IPR036388">
    <property type="entry name" value="WH-like_DNA-bd_sf"/>
</dbReference>
<reference evidence="8" key="1">
    <citation type="journal article" date="2019" name="Int. J. Syst. Evol. Microbiol.">
        <title>The Global Catalogue of Microorganisms (GCM) 10K type strain sequencing project: providing services to taxonomists for standard genome sequencing and annotation.</title>
        <authorList>
            <consortium name="The Broad Institute Genomics Platform"/>
            <consortium name="The Broad Institute Genome Sequencing Center for Infectious Disease"/>
            <person name="Wu L."/>
            <person name="Ma J."/>
        </authorList>
    </citation>
    <scope>NUCLEOTIDE SEQUENCE [LARGE SCALE GENOMIC DNA]</scope>
    <source>
        <strain evidence="8">JCM 4733</strain>
    </source>
</reference>
<name>A0ABQ3DBG2_9ACTN</name>
<gene>
    <name evidence="7" type="ORF">GCM10010345_84430</name>
</gene>
<dbReference type="Pfam" id="PF03466">
    <property type="entry name" value="LysR_substrate"/>
    <property type="match status" value="1"/>
</dbReference>
<dbReference type="Gene3D" id="3.40.190.290">
    <property type="match status" value="1"/>
</dbReference>
<dbReference type="CDD" id="cd05466">
    <property type="entry name" value="PBP2_LTTR_substrate"/>
    <property type="match status" value="1"/>
</dbReference>
<comment type="similarity">
    <text evidence="1">Belongs to the LysR transcriptional regulatory family.</text>
</comment>
<sequence>MRVDTRLLTTFTTLARTGSFTAAAAALHLAQSTVTVHIRTLERDLGVPLFDRLPTGAPLTEAGRRLLAEAEEVLDAVARLRSAAGEDGPVAGRVVVGTPESLCATRLPAVIAALRTEHPDVDVDLRAAGTEECLQGLRSGHLDLALLMNEDAESPEIATEPVAREALTLVAAPGHPLAGRDRPAAWGDLAAEHFFLLEEGCAYSDAFEQRLRAAPGANPRITRFGSVDAARSCAAAGLGLTLLPATTVAEHLRDGRLRRIALDGPPLSDVPVRLARHRRRWAAPAAREVARALVRHLAQAGTGTAGTKRPTSPRSDGPAGGGTAGDRR</sequence>
<keyword evidence="8" id="KW-1185">Reference proteome</keyword>
<evidence type="ECO:0000256" key="1">
    <source>
        <dbReference type="ARBA" id="ARBA00009437"/>
    </source>
</evidence>
<dbReference type="SUPFAM" id="SSF46785">
    <property type="entry name" value="Winged helix' DNA-binding domain"/>
    <property type="match status" value="1"/>
</dbReference>
<evidence type="ECO:0000313" key="8">
    <source>
        <dbReference type="Proteomes" id="UP000653644"/>
    </source>
</evidence>
<evidence type="ECO:0000256" key="2">
    <source>
        <dbReference type="ARBA" id="ARBA00023015"/>
    </source>
</evidence>
<dbReference type="PANTHER" id="PTHR30126">
    <property type="entry name" value="HTH-TYPE TRANSCRIPTIONAL REGULATOR"/>
    <property type="match status" value="1"/>
</dbReference>
<evidence type="ECO:0000259" key="6">
    <source>
        <dbReference type="PROSITE" id="PS50931"/>
    </source>
</evidence>
<dbReference type="InterPro" id="IPR000847">
    <property type="entry name" value="LysR_HTH_N"/>
</dbReference>
<dbReference type="SUPFAM" id="SSF53850">
    <property type="entry name" value="Periplasmic binding protein-like II"/>
    <property type="match status" value="1"/>
</dbReference>
<keyword evidence="2" id="KW-0805">Transcription regulation</keyword>